<reference evidence="2 3" key="1">
    <citation type="submission" date="2021-04" db="EMBL/GenBank/DDBJ databases">
        <authorList>
            <person name="De Guttry C."/>
            <person name="Zahm M."/>
            <person name="Klopp C."/>
            <person name="Cabau C."/>
            <person name="Louis A."/>
            <person name="Berthelot C."/>
            <person name="Parey E."/>
            <person name="Roest Crollius H."/>
            <person name="Montfort J."/>
            <person name="Robinson-Rechavi M."/>
            <person name="Bucao C."/>
            <person name="Bouchez O."/>
            <person name="Gislard M."/>
            <person name="Lluch J."/>
            <person name="Milhes M."/>
            <person name="Lampietro C."/>
            <person name="Lopez Roques C."/>
            <person name="Donnadieu C."/>
            <person name="Braasch I."/>
            <person name="Desvignes T."/>
            <person name="Postlethwait J."/>
            <person name="Bobe J."/>
            <person name="Wedekind C."/>
            <person name="Guiguen Y."/>
        </authorList>
    </citation>
    <scope>NUCLEOTIDE SEQUENCE [LARGE SCALE GENOMIC DNA]</scope>
    <source>
        <strain evidence="2">Cs_M1</strain>
        <tissue evidence="2">Blood</tissue>
    </source>
</reference>
<dbReference type="InterPro" id="IPR031667">
    <property type="entry name" value="RDD1"/>
</dbReference>
<feature type="compositionally biased region" description="Acidic residues" evidence="1">
    <location>
        <begin position="97"/>
        <end position="106"/>
    </location>
</feature>
<dbReference type="Pfam" id="PF15828">
    <property type="entry name" value="RDD1"/>
    <property type="match status" value="1"/>
</dbReference>
<feature type="region of interest" description="Disordered" evidence="1">
    <location>
        <begin position="1"/>
        <end position="124"/>
    </location>
</feature>
<organism evidence="2 3">
    <name type="scientific">Coregonus suidteri</name>
    <dbReference type="NCBI Taxonomy" id="861788"/>
    <lineage>
        <taxon>Eukaryota</taxon>
        <taxon>Metazoa</taxon>
        <taxon>Chordata</taxon>
        <taxon>Craniata</taxon>
        <taxon>Vertebrata</taxon>
        <taxon>Euteleostomi</taxon>
        <taxon>Actinopterygii</taxon>
        <taxon>Neopterygii</taxon>
        <taxon>Teleostei</taxon>
        <taxon>Protacanthopterygii</taxon>
        <taxon>Salmoniformes</taxon>
        <taxon>Salmonidae</taxon>
        <taxon>Coregoninae</taxon>
        <taxon>Coregonus</taxon>
    </lineage>
</organism>
<dbReference type="Proteomes" id="UP001356427">
    <property type="component" value="Unassembled WGS sequence"/>
</dbReference>
<accession>A0AAN8LHR5</accession>
<proteinExistence type="predicted"/>
<dbReference type="AlphaFoldDB" id="A0AAN8LHR5"/>
<dbReference type="PANTHER" id="PTHR14680">
    <property type="entry name" value="SI:DKEY-126G1.9-RELATED"/>
    <property type="match status" value="1"/>
</dbReference>
<feature type="compositionally biased region" description="Basic and acidic residues" evidence="1">
    <location>
        <begin position="107"/>
        <end position="118"/>
    </location>
</feature>
<evidence type="ECO:0000313" key="3">
    <source>
        <dbReference type="Proteomes" id="UP001356427"/>
    </source>
</evidence>
<evidence type="ECO:0000256" key="1">
    <source>
        <dbReference type="SAM" id="MobiDB-lite"/>
    </source>
</evidence>
<dbReference type="EMBL" id="JAGTTL010000020">
    <property type="protein sequence ID" value="KAK6306895.1"/>
    <property type="molecule type" value="Genomic_DNA"/>
</dbReference>
<comment type="caution">
    <text evidence="2">The sequence shown here is derived from an EMBL/GenBank/DDBJ whole genome shotgun (WGS) entry which is preliminary data.</text>
</comment>
<protein>
    <submittedName>
        <fullName evidence="2">Uncharacterized protein</fullName>
    </submittedName>
</protein>
<gene>
    <name evidence="2" type="ORF">J4Q44_G00220430</name>
</gene>
<dbReference type="PANTHER" id="PTHR14680:SF1">
    <property type="entry name" value="REQUIRED FOR DRUG-INDUCED DEATH PROTEIN 1"/>
    <property type="match status" value="1"/>
</dbReference>
<sequence length="173" mass="20024">MSLRKRKNKRPSSKSASEDLTRIIEHVEFQSDNEEWGRERGRGKKEGRPRETDPGTRGTPVSEGERESPVKQNGPTQKTSKEVHIVFLPERYQTLIEEVEDSEGREEEERKKEEEEKRKKEKHKKYRKNVRKALRFGWRCLVAGLQSLASGYATPLSAAATLVIDVHRTNRQA</sequence>
<evidence type="ECO:0000313" key="2">
    <source>
        <dbReference type="EMBL" id="KAK6306895.1"/>
    </source>
</evidence>
<feature type="compositionally biased region" description="Basic residues" evidence="1">
    <location>
        <begin position="1"/>
        <end position="12"/>
    </location>
</feature>
<keyword evidence="3" id="KW-1185">Reference proteome</keyword>
<name>A0AAN8LHR5_9TELE</name>
<feature type="compositionally biased region" description="Basic and acidic residues" evidence="1">
    <location>
        <begin position="16"/>
        <end position="54"/>
    </location>
</feature>